<feature type="compositionally biased region" description="Low complexity" evidence="1">
    <location>
        <begin position="165"/>
        <end position="178"/>
    </location>
</feature>
<reference evidence="2" key="1">
    <citation type="submission" date="2025-08" db="UniProtKB">
        <authorList>
            <consortium name="RefSeq"/>
        </authorList>
    </citation>
    <scope>IDENTIFICATION</scope>
</reference>
<dbReference type="KEGG" id="nta:107785763"/>
<evidence type="ECO:0000256" key="1">
    <source>
        <dbReference type="SAM" id="MobiDB-lite"/>
    </source>
</evidence>
<evidence type="ECO:0000313" key="2">
    <source>
        <dbReference type="RefSeq" id="XP_016462621.1"/>
    </source>
</evidence>
<dbReference type="RefSeq" id="XP_016462621.1">
    <property type="nucleotide sequence ID" value="XM_016607135.1"/>
</dbReference>
<name>A0A1S3ZEA7_TOBAC</name>
<feature type="region of interest" description="Disordered" evidence="1">
    <location>
        <begin position="165"/>
        <end position="184"/>
    </location>
</feature>
<accession>A0A1S3ZEA7</accession>
<protein>
    <submittedName>
        <fullName evidence="2">Uncharacterized protein</fullName>
    </submittedName>
</protein>
<dbReference type="PaxDb" id="4097-A0A1S3ZEA7"/>
<organism evidence="2">
    <name type="scientific">Nicotiana tabacum</name>
    <name type="common">Common tobacco</name>
    <dbReference type="NCBI Taxonomy" id="4097"/>
    <lineage>
        <taxon>Eukaryota</taxon>
        <taxon>Viridiplantae</taxon>
        <taxon>Streptophyta</taxon>
        <taxon>Embryophyta</taxon>
        <taxon>Tracheophyta</taxon>
        <taxon>Spermatophyta</taxon>
        <taxon>Magnoliopsida</taxon>
        <taxon>eudicotyledons</taxon>
        <taxon>Gunneridae</taxon>
        <taxon>Pentapetalae</taxon>
        <taxon>asterids</taxon>
        <taxon>lamiids</taxon>
        <taxon>Solanales</taxon>
        <taxon>Solanaceae</taxon>
        <taxon>Nicotianoideae</taxon>
        <taxon>Nicotianeae</taxon>
        <taxon>Nicotiana</taxon>
    </lineage>
</organism>
<dbReference type="AlphaFoldDB" id="A0A1S3ZEA7"/>
<gene>
    <name evidence="2" type="primary">LOC107785763</name>
</gene>
<proteinExistence type="predicted"/>
<sequence>MDGRSWKNLSHRFGWKVKNHGVSTESVVASKISLETAQEIILGYPSKRKAIVDQDSEEEKEQDGGSLIKRSRARRRIISDDEASPPHSIALIEPVEASLVISDDETPAATHDSTEQLFVRGFDSESLGPVSDEAPLASFSIYAPVIPSLLVMTVATAAPPPQAVLTPSTVPPTTVQQTEVGSSSGSGAMKQVIIEVPADGNLLGKSGGVDVWLKPLIGPIERDKLESHNSLTWMNDII</sequence>